<sequence length="220" mass="23868">MSRSTDTVGANQPVSRLQPPPTPQADAGSHASISDALFDALEMVAAADALQSLSQADGIQSNAQGLLSDHLPLRIQIVTVPTTCHAVNQEESKNLTDKSEAGVNMSRPQAWEWRVTFSSRAPQTQPPDETRVQKHIGQLVLDTISPVTAAGNSQRGNSEITNISHLKGHWLCLPKVLRLKGTDFRDVKDRSALTCTQLCGICLQVNIDGDQAEIRRAVFR</sequence>
<proteinExistence type="predicted"/>
<evidence type="ECO:0000313" key="2">
    <source>
        <dbReference type="EMBL" id="KAL3417699.1"/>
    </source>
</evidence>
<keyword evidence="3" id="KW-1185">Reference proteome</keyword>
<comment type="caution">
    <text evidence="2">The sequence shown here is derived from an EMBL/GenBank/DDBJ whole genome shotgun (WGS) entry which is preliminary data.</text>
</comment>
<feature type="region of interest" description="Disordered" evidence="1">
    <location>
        <begin position="1"/>
        <end position="30"/>
    </location>
</feature>
<name>A0ABR4P314_9HELO</name>
<dbReference type="EMBL" id="JBFCZG010000010">
    <property type="protein sequence ID" value="KAL3417699.1"/>
    <property type="molecule type" value="Genomic_DNA"/>
</dbReference>
<feature type="compositionally biased region" description="Polar residues" evidence="1">
    <location>
        <begin position="1"/>
        <end position="15"/>
    </location>
</feature>
<accession>A0ABR4P314</accession>
<reference evidence="2 3" key="1">
    <citation type="submission" date="2024-06" db="EMBL/GenBank/DDBJ databases">
        <title>Complete genome of Phlyctema vagabunda strain 19-DSS-EL-015.</title>
        <authorList>
            <person name="Fiorenzani C."/>
        </authorList>
    </citation>
    <scope>NUCLEOTIDE SEQUENCE [LARGE SCALE GENOMIC DNA]</scope>
    <source>
        <strain evidence="2 3">19-DSS-EL-015</strain>
    </source>
</reference>
<protein>
    <submittedName>
        <fullName evidence="2">Uncharacterized protein</fullName>
    </submittedName>
</protein>
<dbReference type="Proteomes" id="UP001629113">
    <property type="component" value="Unassembled WGS sequence"/>
</dbReference>
<gene>
    <name evidence="2" type="ORF">PVAG01_10709</name>
</gene>
<organism evidence="2 3">
    <name type="scientific">Phlyctema vagabunda</name>
    <dbReference type="NCBI Taxonomy" id="108571"/>
    <lineage>
        <taxon>Eukaryota</taxon>
        <taxon>Fungi</taxon>
        <taxon>Dikarya</taxon>
        <taxon>Ascomycota</taxon>
        <taxon>Pezizomycotina</taxon>
        <taxon>Leotiomycetes</taxon>
        <taxon>Helotiales</taxon>
        <taxon>Dermateaceae</taxon>
        <taxon>Phlyctema</taxon>
    </lineage>
</organism>
<evidence type="ECO:0000256" key="1">
    <source>
        <dbReference type="SAM" id="MobiDB-lite"/>
    </source>
</evidence>
<evidence type="ECO:0000313" key="3">
    <source>
        <dbReference type="Proteomes" id="UP001629113"/>
    </source>
</evidence>